<dbReference type="SUPFAM" id="SSF55166">
    <property type="entry name" value="Hedgehog/DD-peptidase"/>
    <property type="match status" value="1"/>
</dbReference>
<dbReference type="CDD" id="cd14814">
    <property type="entry name" value="Peptidase_M15"/>
    <property type="match status" value="1"/>
</dbReference>
<feature type="compositionally biased region" description="Low complexity" evidence="1">
    <location>
        <begin position="43"/>
        <end position="53"/>
    </location>
</feature>
<dbReference type="RefSeq" id="WP_229785451.1">
    <property type="nucleotide sequence ID" value="NZ_BMPT01000009.1"/>
</dbReference>
<feature type="compositionally biased region" description="Gly residues" evidence="1">
    <location>
        <begin position="407"/>
        <end position="420"/>
    </location>
</feature>
<reference evidence="3" key="1">
    <citation type="journal article" date="2014" name="Int. J. Syst. Evol. Microbiol.">
        <title>Complete genome sequence of Corynebacterium casei LMG S-19264T (=DSM 44701T), isolated from a smear-ripened cheese.</title>
        <authorList>
            <consortium name="US DOE Joint Genome Institute (JGI-PGF)"/>
            <person name="Walter F."/>
            <person name="Albersmeier A."/>
            <person name="Kalinowski J."/>
            <person name="Ruckert C."/>
        </authorList>
    </citation>
    <scope>NUCLEOTIDE SEQUENCE</scope>
    <source>
        <strain evidence="3">JCM 3051</strain>
    </source>
</reference>
<dbReference type="PANTHER" id="PTHR36721">
    <property type="entry name" value="PROLINE-RICH FAMILY PROTEIN"/>
    <property type="match status" value="1"/>
</dbReference>
<evidence type="ECO:0000256" key="1">
    <source>
        <dbReference type="SAM" id="MobiDB-lite"/>
    </source>
</evidence>
<comment type="caution">
    <text evidence="3">The sequence shown here is derived from an EMBL/GenBank/DDBJ whole genome shotgun (WGS) entry which is preliminary data.</text>
</comment>
<evidence type="ECO:0000313" key="4">
    <source>
        <dbReference type="Proteomes" id="UP000655589"/>
    </source>
</evidence>
<dbReference type="EMBL" id="BMPT01000009">
    <property type="protein sequence ID" value="GGM27734.1"/>
    <property type="molecule type" value="Genomic_DNA"/>
</dbReference>
<dbReference type="Gene3D" id="3.30.1380.10">
    <property type="match status" value="1"/>
</dbReference>
<feature type="region of interest" description="Disordered" evidence="1">
    <location>
        <begin position="377"/>
        <end position="541"/>
    </location>
</feature>
<gene>
    <name evidence="3" type="ORF">GCM10010102_24320</name>
</gene>
<reference evidence="3" key="2">
    <citation type="submission" date="2020-09" db="EMBL/GenBank/DDBJ databases">
        <authorList>
            <person name="Sun Q."/>
            <person name="Ohkuma M."/>
        </authorList>
    </citation>
    <scope>NUCLEOTIDE SEQUENCE</scope>
    <source>
        <strain evidence="3">JCM 3051</strain>
    </source>
</reference>
<feature type="compositionally biased region" description="Basic and acidic residues" evidence="1">
    <location>
        <begin position="421"/>
        <end position="432"/>
    </location>
</feature>
<feature type="compositionally biased region" description="Low complexity" evidence="1">
    <location>
        <begin position="510"/>
        <end position="541"/>
    </location>
</feature>
<accession>A0A8H9GJ44</accession>
<evidence type="ECO:0000259" key="2">
    <source>
        <dbReference type="Pfam" id="PF02557"/>
    </source>
</evidence>
<dbReference type="PANTHER" id="PTHR36721:SF1">
    <property type="entry name" value="OS04G0446401 PROTEIN"/>
    <property type="match status" value="1"/>
</dbReference>
<dbReference type="Proteomes" id="UP000655589">
    <property type="component" value="Unassembled WGS sequence"/>
</dbReference>
<dbReference type="AlphaFoldDB" id="A0A8H9GJ44"/>
<feature type="region of interest" description="Disordered" evidence="1">
    <location>
        <begin position="43"/>
        <end position="67"/>
    </location>
</feature>
<dbReference type="Pfam" id="PF02557">
    <property type="entry name" value="VanY"/>
    <property type="match status" value="1"/>
</dbReference>
<dbReference type="GO" id="GO:0006508">
    <property type="term" value="P:proteolysis"/>
    <property type="evidence" value="ECO:0007669"/>
    <property type="project" value="InterPro"/>
</dbReference>
<dbReference type="InterPro" id="IPR009045">
    <property type="entry name" value="Zn_M74/Hedgehog-like"/>
</dbReference>
<protein>
    <recommendedName>
        <fullName evidence="2">D-alanyl-D-alanine carboxypeptidase-like core domain-containing protein</fullName>
    </recommendedName>
</protein>
<keyword evidence="4" id="KW-1185">Reference proteome</keyword>
<feature type="compositionally biased region" description="Low complexity" evidence="1">
    <location>
        <begin position="377"/>
        <end position="391"/>
    </location>
</feature>
<name>A0A8H9GJ44_9MICO</name>
<dbReference type="PRINTS" id="PR01217">
    <property type="entry name" value="PRICHEXTENSN"/>
</dbReference>
<dbReference type="InterPro" id="IPR003709">
    <property type="entry name" value="VanY-like_core_dom"/>
</dbReference>
<proteinExistence type="predicted"/>
<feature type="domain" description="D-alanyl-D-alanine carboxypeptidase-like core" evidence="2">
    <location>
        <begin position="245"/>
        <end position="354"/>
    </location>
</feature>
<feature type="compositionally biased region" description="Pro residues" evidence="1">
    <location>
        <begin position="433"/>
        <end position="509"/>
    </location>
</feature>
<dbReference type="GO" id="GO:0008233">
    <property type="term" value="F:peptidase activity"/>
    <property type="evidence" value="ECO:0007669"/>
    <property type="project" value="InterPro"/>
</dbReference>
<sequence>MSDLPKSLVPRLPRTGRRIPVRTAWAGTLAAVTAGSLLLGTVPGAPGRPAEAAGPPPEHRAGAGPAARAAEPVVEAAALTGADAGFSGVAMAQVLAVLDRAERLTGTGGTEHDAAVAQAARSLDDLVAAYLGVRRQAYPVTHPAAYPVPVTFGRLLAAAVRLSYLLDAAERAAAVDDHVARLEASAPADGPEAPTARTDGGAGRERRTAEGLPGLVTAYDSTTGYANGRIPSVVLCTLGFAPGQLLRCDAAEHLEALNAAFEREFGRPIPITDSYRSYAEQVAVAHSKPHLAAVPGTSNHGWGLAVDLGAPISGGRSAEYRWLRAHAPEHGWDNPAWARPGGSKPEPWHFEFVAAGPVGDRGVFGRGAVVDDATDRTAAGATSTGRAADGAAHPDVSQPSRPDAPAGGTGKDSGTGTGKGSDGKPGKGETKPAPEPTTKPKPTPKPTPKPAPSPSPSEPEPEPSPSEPGSTPAPTPSEPAPSEPPTPEPTPEPTAPAEPTPAEPTPAEPTPSATPSGQSPTASPAASPPASAAPSATAEDD</sequence>
<evidence type="ECO:0000313" key="3">
    <source>
        <dbReference type="EMBL" id="GGM27734.1"/>
    </source>
</evidence>
<feature type="region of interest" description="Disordered" evidence="1">
    <location>
        <begin position="183"/>
        <end position="213"/>
    </location>
</feature>
<organism evidence="3 4">
    <name type="scientific">Promicromonospora citrea</name>
    <dbReference type="NCBI Taxonomy" id="43677"/>
    <lineage>
        <taxon>Bacteria</taxon>
        <taxon>Bacillati</taxon>
        <taxon>Actinomycetota</taxon>
        <taxon>Actinomycetes</taxon>
        <taxon>Micrococcales</taxon>
        <taxon>Promicromonosporaceae</taxon>
        <taxon>Promicromonospora</taxon>
    </lineage>
</organism>